<dbReference type="SFLD" id="SFLDG00358">
    <property type="entry name" value="Main_(cytGST)"/>
    <property type="match status" value="1"/>
</dbReference>
<dbReference type="STRING" id="364197.SAMN05216296_2751"/>
<accession>A0A1H2H4J7</accession>
<dbReference type="Pfam" id="PF13409">
    <property type="entry name" value="GST_N_2"/>
    <property type="match status" value="1"/>
</dbReference>
<dbReference type="InterPro" id="IPR036249">
    <property type="entry name" value="Thioredoxin-like_sf"/>
</dbReference>
<proteinExistence type="predicted"/>
<feature type="domain" description="GST N-terminal" evidence="1">
    <location>
        <begin position="1"/>
        <end position="79"/>
    </location>
</feature>
<evidence type="ECO:0000313" key="3">
    <source>
        <dbReference type="Proteomes" id="UP000243232"/>
    </source>
</evidence>
<dbReference type="PANTHER" id="PTHR44051:SF21">
    <property type="entry name" value="GLUTATHIONE S-TRANSFERASE FAMILY PROTEIN"/>
    <property type="match status" value="1"/>
</dbReference>
<sequence length="222" mass="24814">MIILHHCVSARSFRPLWLLEELGLPYELRMWPFPPRAMAREFLSENPLGTVPLLVDGATRMSESAGICQYLAARHSSGGLDVAVDDPAFGAYLNWLHMSDATLTFPQTLVLRYTYFETGERLQPQVASDYARWFLARLRSVEEALQSAEFLCAGRFTAADVAVGYALLLAEHLGLDQQFPPAVSAYWARLKQRPAYQQALQIQHQAALDQGVPTTPAPDIRP</sequence>
<dbReference type="InterPro" id="IPR004045">
    <property type="entry name" value="Glutathione_S-Trfase_N"/>
</dbReference>
<dbReference type="GO" id="GO:0016740">
    <property type="term" value="F:transferase activity"/>
    <property type="evidence" value="ECO:0007669"/>
    <property type="project" value="UniProtKB-KW"/>
</dbReference>
<evidence type="ECO:0000313" key="2">
    <source>
        <dbReference type="EMBL" id="SDU26756.1"/>
    </source>
</evidence>
<dbReference type="InterPro" id="IPR040079">
    <property type="entry name" value="Glutathione_S-Trfase"/>
</dbReference>
<name>A0A1H2H4J7_9PSED</name>
<dbReference type="SUPFAM" id="SSF47616">
    <property type="entry name" value="GST C-terminal domain-like"/>
    <property type="match status" value="1"/>
</dbReference>
<dbReference type="OrthoDB" id="9810080at2"/>
<gene>
    <name evidence="2" type="ORF">SAMN05216296_2751</name>
</gene>
<dbReference type="CDD" id="cd03046">
    <property type="entry name" value="GST_N_GTT1_like"/>
    <property type="match status" value="1"/>
</dbReference>
<dbReference type="EMBL" id="LT629785">
    <property type="protein sequence ID" value="SDU26756.1"/>
    <property type="molecule type" value="Genomic_DNA"/>
</dbReference>
<dbReference type="Gene3D" id="3.40.30.10">
    <property type="entry name" value="Glutaredoxin"/>
    <property type="match status" value="1"/>
</dbReference>
<dbReference type="SFLD" id="SFLDS00019">
    <property type="entry name" value="Glutathione_Transferase_(cytos"/>
    <property type="match status" value="1"/>
</dbReference>
<dbReference type="AlphaFoldDB" id="A0A1H2H4J7"/>
<keyword evidence="3" id="KW-1185">Reference proteome</keyword>
<organism evidence="2 3">
    <name type="scientific">Pseudomonas pohangensis</name>
    <dbReference type="NCBI Taxonomy" id="364197"/>
    <lineage>
        <taxon>Bacteria</taxon>
        <taxon>Pseudomonadati</taxon>
        <taxon>Pseudomonadota</taxon>
        <taxon>Gammaproteobacteria</taxon>
        <taxon>Pseudomonadales</taxon>
        <taxon>Pseudomonadaceae</taxon>
        <taxon>Pseudomonas</taxon>
    </lineage>
</organism>
<dbReference type="SUPFAM" id="SSF52833">
    <property type="entry name" value="Thioredoxin-like"/>
    <property type="match status" value="1"/>
</dbReference>
<dbReference type="Proteomes" id="UP000243232">
    <property type="component" value="Chromosome I"/>
</dbReference>
<keyword evidence="2" id="KW-0808">Transferase</keyword>
<dbReference type="SFLD" id="SFLDG01150">
    <property type="entry name" value="Main.1:_Beta-like"/>
    <property type="match status" value="1"/>
</dbReference>
<dbReference type="RefSeq" id="WP_090196436.1">
    <property type="nucleotide sequence ID" value="NZ_LT629785.1"/>
</dbReference>
<dbReference type="Gene3D" id="1.20.1050.10">
    <property type="match status" value="1"/>
</dbReference>
<dbReference type="PANTHER" id="PTHR44051">
    <property type="entry name" value="GLUTATHIONE S-TRANSFERASE-RELATED"/>
    <property type="match status" value="1"/>
</dbReference>
<reference evidence="3" key="1">
    <citation type="submission" date="2016-10" db="EMBL/GenBank/DDBJ databases">
        <authorList>
            <person name="Varghese N."/>
            <person name="Submissions S."/>
        </authorList>
    </citation>
    <scope>NUCLEOTIDE SEQUENCE [LARGE SCALE GENOMIC DNA]</scope>
    <source>
        <strain evidence="3">DSM 17875</strain>
    </source>
</reference>
<dbReference type="InterPro" id="IPR036282">
    <property type="entry name" value="Glutathione-S-Trfase_C_sf"/>
</dbReference>
<dbReference type="PROSITE" id="PS50404">
    <property type="entry name" value="GST_NTER"/>
    <property type="match status" value="1"/>
</dbReference>
<evidence type="ECO:0000259" key="1">
    <source>
        <dbReference type="PROSITE" id="PS50404"/>
    </source>
</evidence>
<protein>
    <submittedName>
        <fullName evidence="2">Glutathione S-transferase</fullName>
    </submittedName>
</protein>